<comment type="similarity">
    <text evidence="1">Belongs to the leucine-binding protein family.</text>
</comment>
<dbReference type="Gene3D" id="3.40.50.2300">
    <property type="match status" value="1"/>
</dbReference>
<organism evidence="6 7">
    <name type="scientific">Streptomyces pactum</name>
    <dbReference type="NCBI Taxonomy" id="68249"/>
    <lineage>
        <taxon>Bacteria</taxon>
        <taxon>Bacillati</taxon>
        <taxon>Actinomycetota</taxon>
        <taxon>Actinomycetes</taxon>
        <taxon>Kitasatosporales</taxon>
        <taxon>Streptomycetaceae</taxon>
        <taxon>Streptomyces</taxon>
    </lineage>
</organism>
<dbReference type="InterPro" id="IPR028081">
    <property type="entry name" value="Leu-bd"/>
</dbReference>
<evidence type="ECO:0000256" key="3">
    <source>
        <dbReference type="SAM" id="MobiDB-lite"/>
    </source>
</evidence>
<evidence type="ECO:0000313" key="7">
    <source>
        <dbReference type="Proteomes" id="UP000807371"/>
    </source>
</evidence>
<evidence type="ECO:0000256" key="4">
    <source>
        <dbReference type="SAM" id="SignalP"/>
    </source>
</evidence>
<dbReference type="Proteomes" id="UP000807371">
    <property type="component" value="Unassembled WGS sequence"/>
</dbReference>
<feature type="domain" description="Leucine-binding protein" evidence="5">
    <location>
        <begin position="55"/>
        <end position="428"/>
    </location>
</feature>
<reference evidence="6 7" key="1">
    <citation type="submission" date="2020-09" db="EMBL/GenBank/DDBJ databases">
        <title>Biosynthesis of the nuclear factor of activated T cells inhibitor NFAT-133 and its congeners in Streptomyces pactum.</title>
        <authorList>
            <person name="Zhou W."/>
            <person name="Posri P."/>
            <person name="Abugrain M.E."/>
            <person name="Weisberg A.J."/>
            <person name="Chang J.H."/>
            <person name="Mahmud T."/>
        </authorList>
    </citation>
    <scope>NUCLEOTIDE SEQUENCE [LARGE SCALE GENOMIC DNA]</scope>
    <source>
        <strain evidence="6 7">ATCC 27456</strain>
    </source>
</reference>
<keyword evidence="7" id="KW-1185">Reference proteome</keyword>
<feature type="compositionally biased region" description="Basic and acidic residues" evidence="3">
    <location>
        <begin position="211"/>
        <end position="227"/>
    </location>
</feature>
<feature type="chain" id="PRO_5047131551" evidence="4">
    <location>
        <begin position="29"/>
        <end position="483"/>
    </location>
</feature>
<evidence type="ECO:0000256" key="2">
    <source>
        <dbReference type="ARBA" id="ARBA00022729"/>
    </source>
</evidence>
<comment type="caution">
    <text evidence="6">The sequence shown here is derived from an EMBL/GenBank/DDBJ whole genome shotgun (WGS) entry which is preliminary data.</text>
</comment>
<keyword evidence="2 4" id="KW-0732">Signal</keyword>
<dbReference type="EMBL" id="JACYXC010000001">
    <property type="protein sequence ID" value="MBH5336438.1"/>
    <property type="molecule type" value="Genomic_DNA"/>
</dbReference>
<protein>
    <submittedName>
        <fullName evidence="6">ABC transporter substrate-binding protein</fullName>
    </submittedName>
</protein>
<dbReference type="SUPFAM" id="SSF53822">
    <property type="entry name" value="Periplasmic binding protein-like I"/>
    <property type="match status" value="1"/>
</dbReference>
<gene>
    <name evidence="6" type="ORF">IHE55_17295</name>
</gene>
<dbReference type="PROSITE" id="PS51257">
    <property type="entry name" value="PROKAR_LIPOPROTEIN"/>
    <property type="match status" value="1"/>
</dbReference>
<name>A0ABS0NMN3_9ACTN</name>
<feature type="compositionally biased region" description="Low complexity" evidence="3">
    <location>
        <begin position="249"/>
        <end position="287"/>
    </location>
</feature>
<evidence type="ECO:0000259" key="5">
    <source>
        <dbReference type="Pfam" id="PF13458"/>
    </source>
</evidence>
<dbReference type="RefSeq" id="WP_197989854.1">
    <property type="nucleotide sequence ID" value="NZ_JACYXC010000001.1"/>
</dbReference>
<feature type="region of interest" description="Disordered" evidence="3">
    <location>
        <begin position="199"/>
        <end position="292"/>
    </location>
</feature>
<feature type="signal peptide" evidence="4">
    <location>
        <begin position="1"/>
        <end position="28"/>
    </location>
</feature>
<sequence length="483" mass="50710">MTGRRRLLPSSRRATAAALCTVVSASLATGCGALPGTSRGSGDGPIVVMTWAPEGSSATDMSDMPAMAQAYARWVNDTGGIHGRELKVITCNERNDSVQAGRCAERAVAEGAVAVVGSYSQHARSFMAPLKVSGIPYIGGYGLSQEEFTSPVSYPVNGGLATLLAGNGRQLAAVCDRVSLVRPDTIAGDELPDLLDAGLAAGRRPPATDIRAPEDASDYTRHARRALDGVGAGGDSGGDTAAEQDRGTTRTSTGPTGATTTATTATADGPGATGTTDTDAPDIADAPRGSRSSCVTAALGRRTNTFFDSFRRLQKGGATVRIASVLGSVRQSLVDSAGGRNSPLEGAYATGWYPAADDPRWNEMNRVINRYAFQDDRIDPADPGAQTTWIAYTVLRSVLLSLDEDDIDGASVRRQLNRGHAVDTGGLTPPLRWGFNDKLAIDRYPRIVNANVTYQVVRNGRLVAVREGFVDVGDTLADYSRRT</sequence>
<dbReference type="Pfam" id="PF13458">
    <property type="entry name" value="Peripla_BP_6"/>
    <property type="match status" value="1"/>
</dbReference>
<proteinExistence type="inferred from homology"/>
<dbReference type="InterPro" id="IPR028082">
    <property type="entry name" value="Peripla_BP_I"/>
</dbReference>
<evidence type="ECO:0000313" key="6">
    <source>
        <dbReference type="EMBL" id="MBH5336438.1"/>
    </source>
</evidence>
<accession>A0ABS0NMN3</accession>
<evidence type="ECO:0000256" key="1">
    <source>
        <dbReference type="ARBA" id="ARBA00010062"/>
    </source>
</evidence>